<dbReference type="Pfam" id="PF08532">
    <property type="entry name" value="Glyco_hydro_42M"/>
    <property type="match status" value="1"/>
</dbReference>
<feature type="region of interest" description="Disordered" evidence="1">
    <location>
        <begin position="797"/>
        <end position="860"/>
    </location>
</feature>
<dbReference type="Gene3D" id="3.20.20.80">
    <property type="entry name" value="Glycosidases"/>
    <property type="match status" value="1"/>
</dbReference>
<reference evidence="4" key="2">
    <citation type="journal article" date="2010" name="Stand. Genomic Sci.">
        <title>Complete genome sequence of Thermaerobacter marianensis type strain (7p75aT).</title>
        <authorList>
            <person name="Han C."/>
            <person name="Gu W."/>
            <person name="Zhang X."/>
            <person name="Lapidus A."/>
            <person name="Nolan M."/>
            <person name="Copeland A."/>
            <person name="Lucas S."/>
            <person name="Glavina Del Rio T."/>
            <person name="Tice H."/>
            <person name="Cheng J."/>
            <person name="Tapia R."/>
            <person name="Goodwin L."/>
            <person name="Pitluck S."/>
            <person name="Pagani I."/>
            <person name="Ivanova N."/>
            <person name="Mavromatis K."/>
            <person name="Mikhailova N."/>
            <person name="Pati A."/>
            <person name="Chen A."/>
            <person name="Palaniappan K."/>
            <person name="Land M."/>
            <person name="Hauser L."/>
            <person name="Chang Y."/>
            <person name="Jeffries C."/>
            <person name="Schneider S."/>
            <person name="Rohde M."/>
            <person name="Goker M."/>
            <person name="Pukall R."/>
            <person name="Woyke T."/>
            <person name="Bristow J."/>
            <person name="Eisen J."/>
            <person name="Markowitz V."/>
            <person name="Hugenholtz P."/>
            <person name="Kyrpides N."/>
            <person name="Klenk H."/>
            <person name="Detter J."/>
        </authorList>
    </citation>
    <scope>NUCLEOTIDE SEQUENCE [LARGE SCALE GENOMIC DNA]</scope>
    <source>
        <strain evidence="4">ATCC 700841 / DSM 12885 / JCM 10246 / 7p75a</strain>
    </source>
</reference>
<dbReference type="Gene3D" id="3.40.50.880">
    <property type="match status" value="1"/>
</dbReference>
<feature type="compositionally biased region" description="Low complexity" evidence="1">
    <location>
        <begin position="661"/>
        <end position="700"/>
    </location>
</feature>
<feature type="compositionally biased region" description="Gly residues" evidence="1">
    <location>
        <begin position="556"/>
        <end position="566"/>
    </location>
</feature>
<dbReference type="STRING" id="644966.Tmar_1534"/>
<dbReference type="eggNOG" id="COG3934">
    <property type="taxonomic scope" value="Bacteria"/>
</dbReference>
<proteinExistence type="predicted"/>
<dbReference type="InterPro" id="IPR029062">
    <property type="entry name" value="Class_I_gatase-like"/>
</dbReference>
<evidence type="ECO:0000313" key="3">
    <source>
        <dbReference type="EMBL" id="ADU51645.1"/>
    </source>
</evidence>
<dbReference type="SUPFAM" id="SSF51445">
    <property type="entry name" value="(Trans)glycosidases"/>
    <property type="match status" value="1"/>
</dbReference>
<feature type="compositionally biased region" description="Gly residues" evidence="1">
    <location>
        <begin position="800"/>
        <end position="818"/>
    </location>
</feature>
<name>E6SGR1_THEM7</name>
<feature type="compositionally biased region" description="Low complexity" evidence="1">
    <location>
        <begin position="581"/>
        <end position="597"/>
    </location>
</feature>
<dbReference type="GO" id="GO:0005975">
    <property type="term" value="P:carbohydrate metabolic process"/>
    <property type="evidence" value="ECO:0007669"/>
    <property type="project" value="InterPro"/>
</dbReference>
<dbReference type="GO" id="GO:0004565">
    <property type="term" value="F:beta-galactosidase activity"/>
    <property type="evidence" value="ECO:0007669"/>
    <property type="project" value="InterPro"/>
</dbReference>
<reference evidence="3 4" key="1">
    <citation type="journal article" date="2010" name="Stand. Genomic Sci.">
        <title>Complete genome sequence of Thermaerobacter marianensis type strain (7p75a).</title>
        <authorList>
            <person name="Han C."/>
            <person name="Gu W."/>
            <person name="Zhang X."/>
            <person name="Lapidus A."/>
            <person name="Nolan M."/>
            <person name="Copeland A."/>
            <person name="Lucas S."/>
            <person name="Del Rio T.G."/>
            <person name="Tice H."/>
            <person name="Cheng J.F."/>
            <person name="Tapia R."/>
            <person name="Goodwin L."/>
            <person name="Pitluck S."/>
            <person name="Pagani I."/>
            <person name="Ivanova N."/>
            <person name="Mavromatis K."/>
            <person name="Mikhailova N."/>
            <person name="Pati A."/>
            <person name="Chen A."/>
            <person name="Palaniappan K."/>
            <person name="Land M."/>
            <person name="Hauser L."/>
            <person name="Chang Y.J."/>
            <person name="Jeffries C.D."/>
            <person name="Schneider S."/>
            <person name="Rohde M."/>
            <person name="Goker M."/>
            <person name="Pukall R."/>
            <person name="Woyke T."/>
            <person name="Bristow J."/>
            <person name="Eisen J.A."/>
            <person name="Markowitz V."/>
            <person name="Hugenholtz P."/>
            <person name="Kyrpides N.C."/>
            <person name="Klenk H.P."/>
            <person name="Detter J.C."/>
        </authorList>
    </citation>
    <scope>NUCLEOTIDE SEQUENCE [LARGE SCALE GENOMIC DNA]</scope>
    <source>
        <strain evidence="4">ATCC 700841 / DSM 12885 / JCM 10246 / 7p75a</strain>
    </source>
</reference>
<feature type="compositionally biased region" description="Low complexity" evidence="1">
    <location>
        <begin position="521"/>
        <end position="531"/>
    </location>
</feature>
<evidence type="ECO:0000259" key="2">
    <source>
        <dbReference type="Pfam" id="PF08532"/>
    </source>
</evidence>
<protein>
    <submittedName>
        <fullName evidence="3">Beta-galactosidase trimerisation domain protein</fullName>
    </submittedName>
</protein>
<dbReference type="Proteomes" id="UP000008915">
    <property type="component" value="Chromosome"/>
</dbReference>
<dbReference type="AlphaFoldDB" id="E6SGR1"/>
<feature type="region of interest" description="Disordered" evidence="1">
    <location>
        <begin position="521"/>
        <end position="615"/>
    </location>
</feature>
<feature type="region of interest" description="Disordered" evidence="1">
    <location>
        <begin position="882"/>
        <end position="968"/>
    </location>
</feature>
<gene>
    <name evidence="3" type="ordered locus">Tmar_1534</name>
</gene>
<dbReference type="InterPro" id="IPR013738">
    <property type="entry name" value="Beta_galactosidase_Trimer"/>
</dbReference>
<dbReference type="HOGENOM" id="CLU_316144_0_0_9"/>
<dbReference type="InterPro" id="IPR017853">
    <property type="entry name" value="GH"/>
</dbReference>
<accession>E6SGR1</accession>
<organism evidence="3 4">
    <name type="scientific">Thermaerobacter marianensis (strain ATCC 700841 / DSM 12885 / JCM 10246 / 7p75a)</name>
    <dbReference type="NCBI Taxonomy" id="644966"/>
    <lineage>
        <taxon>Bacteria</taxon>
        <taxon>Bacillati</taxon>
        <taxon>Bacillota</taxon>
        <taxon>Clostridia</taxon>
        <taxon>Eubacteriales</taxon>
        <taxon>Clostridiales Family XVII. Incertae Sedis</taxon>
        <taxon>Thermaerobacter</taxon>
    </lineage>
</organism>
<dbReference type="CDD" id="cd03143">
    <property type="entry name" value="A4_beta-galactosidase_middle_domain"/>
    <property type="match status" value="1"/>
</dbReference>
<dbReference type="EMBL" id="CP002344">
    <property type="protein sequence ID" value="ADU51645.1"/>
    <property type="molecule type" value="Genomic_DNA"/>
</dbReference>
<feature type="region of interest" description="Disordered" evidence="1">
    <location>
        <begin position="660"/>
        <end position="722"/>
    </location>
</feature>
<keyword evidence="4" id="KW-1185">Reference proteome</keyword>
<dbReference type="SUPFAM" id="SSF52317">
    <property type="entry name" value="Class I glutamine amidotransferase-like"/>
    <property type="match status" value="1"/>
</dbReference>
<sequence>MESATPPFSKAAAGAGSTAVPAPLSGPVPPVAPAASPLSPGTGRAFRTHPPFLLGVNYWPSRHGVEMWRDWQPEAIAAELQALAATGCRVVRFFLRWVHFQPEEDRIDPTALQRLRQFCDLAWDAGLGVIPTFFTGHMSGENWDVPWRRARCPYTDPAMLRAQVRLVRAVAETIGDHPALLAWDLANEPDIFARPPSPDAGWLWCRLLYRELKAVTPAVPVTLGIHVASLVDDCGFRPADVAEAADFVCMHLYPIYSSWCPDPAGTVRPNLLVPFGDRLVAAMGRRPALAEEFGSTTLMMSPELHGRYVSAVLGSLLLHGSLGAVAWCGLDFTCAEELPYDSTPYEVAFGILDAEGRPKPAGAAFARFARMLQRLPTGLRPALRPAAILLPERYYDNADPDVTPERNFAVLFNAFVLARRAGLPVDLVRPDDDWSGYRLLIVPCVPRRNSLSTRTWNRLRRWVEGGGTLYLSYDGVALPGMEEVFGVAVRDAYPREAVHGPGPWELVLGWAGLDHLPADEPAGWGHAAGGEAEAGGDVAGGPPEGSPSCAASRPTGGPGVAEGDGVGRSAWGGADAAPRLACGGDDVGGTDAAGADAGNDDAEGPANPEGYTAAVPGGAAETAARWITRLRPSRFGPRKRLLAEPRGAAVAGWIRPARQDAAASGTGQPGAPATAGPASVRATGGTAAAAHAVAGEQATGTANAGTRGDRGNGTANAGTPGERAIAEPAEPAVFVHRYGQGWAVLVTDPLEWLLAGTPGAYRDDRSHEIYRLAARLARLDLPWQASHPDVEVGLLVAAGEPGGGGGPGGAGETGGPAGAGRPVETGTPGVAGGPAGIGGPGGTGGSRGSGGNGGSGDTGSANQDLAYLVVVNHHPEPVTVTLLTGGEPAGGDPVRNDGAGHVPAGGDPVGGDRAGRVPAGGDLVGGDRAGRDRPRVDPAPQAHAPADETPHGPRGPVTPHGPRGPVLTDVESGDHLPCAPAGAGRWCSPAFQLEPGAWRVFRVTRAIEL</sequence>
<feature type="compositionally biased region" description="Gly residues" evidence="1">
    <location>
        <begin position="829"/>
        <end position="857"/>
    </location>
</feature>
<dbReference type="KEGG" id="tmr:Tmar_1534"/>
<feature type="domain" description="Beta-galactosidase trimerisation" evidence="2">
    <location>
        <begin position="419"/>
        <end position="473"/>
    </location>
</feature>
<evidence type="ECO:0000256" key="1">
    <source>
        <dbReference type="SAM" id="MobiDB-lite"/>
    </source>
</evidence>
<dbReference type="eggNOG" id="COG1874">
    <property type="taxonomic scope" value="Bacteria"/>
</dbReference>
<evidence type="ECO:0000313" key="4">
    <source>
        <dbReference type="Proteomes" id="UP000008915"/>
    </source>
</evidence>